<dbReference type="EC" id="6.5.1.1" evidence="5"/>
<dbReference type="AlphaFoldDB" id="T1BFD3"/>
<evidence type="ECO:0000256" key="2">
    <source>
        <dbReference type="ARBA" id="ARBA00022598"/>
    </source>
</evidence>
<feature type="region of interest" description="Disordered" evidence="3">
    <location>
        <begin position="123"/>
        <end position="149"/>
    </location>
</feature>
<dbReference type="PANTHER" id="PTHR45674">
    <property type="entry name" value="DNA LIGASE 1/3 FAMILY MEMBER"/>
    <property type="match status" value="1"/>
</dbReference>
<protein>
    <submittedName>
        <fullName evidence="5">ATP-dependent DNA ligase</fullName>
        <ecNumber evidence="5">6.5.1.1</ecNumber>
    </submittedName>
</protein>
<dbReference type="PANTHER" id="PTHR45674:SF4">
    <property type="entry name" value="DNA LIGASE 1"/>
    <property type="match status" value="1"/>
</dbReference>
<sequence length="149" mass="16209">AYLLAVYNPDRDRFETFCKVGSGFDDAALADLPKRLLDRERTDAPPGVDTGVAPDRWFDPALVLEVRGAELTLSPVHRAAQGAVRAGAGLALRFPRFTGRIRDDKGPTEATTSTELLEMYRAQVRQATPDAGPPTPPTEDRPSPVRPKA</sequence>
<gene>
    <name evidence="5" type="ORF">B2A_06791</name>
</gene>
<feature type="domain" description="DNA ligase ATP-dependent C-terminal" evidence="4">
    <location>
        <begin position="1"/>
        <end position="105"/>
    </location>
</feature>
<dbReference type="GO" id="GO:0003910">
    <property type="term" value="F:DNA ligase (ATP) activity"/>
    <property type="evidence" value="ECO:0007669"/>
    <property type="project" value="UniProtKB-EC"/>
</dbReference>
<dbReference type="Gene3D" id="2.40.50.140">
    <property type="entry name" value="Nucleic acid-binding proteins"/>
    <property type="match status" value="1"/>
</dbReference>
<dbReference type="InterPro" id="IPR012309">
    <property type="entry name" value="DNA_ligase_ATP-dep_C"/>
</dbReference>
<dbReference type="CDD" id="cd07969">
    <property type="entry name" value="OBF_DNA_ligase_I"/>
    <property type="match status" value="1"/>
</dbReference>
<proteinExistence type="inferred from homology"/>
<dbReference type="GO" id="GO:0006281">
    <property type="term" value="P:DNA repair"/>
    <property type="evidence" value="ECO:0007669"/>
    <property type="project" value="InterPro"/>
</dbReference>
<dbReference type="InterPro" id="IPR050191">
    <property type="entry name" value="ATP-dep_DNA_ligase"/>
</dbReference>
<comment type="caution">
    <text evidence="5">The sequence shown here is derived from an EMBL/GenBank/DDBJ whole genome shotgun (WGS) entry which is preliminary data.</text>
</comment>
<evidence type="ECO:0000256" key="3">
    <source>
        <dbReference type="SAM" id="MobiDB-lite"/>
    </source>
</evidence>
<feature type="non-terminal residue" evidence="5">
    <location>
        <position position="1"/>
    </location>
</feature>
<organism evidence="5">
    <name type="scientific">mine drainage metagenome</name>
    <dbReference type="NCBI Taxonomy" id="410659"/>
    <lineage>
        <taxon>unclassified sequences</taxon>
        <taxon>metagenomes</taxon>
        <taxon>ecological metagenomes</taxon>
    </lineage>
</organism>
<dbReference type="GO" id="GO:0006310">
    <property type="term" value="P:DNA recombination"/>
    <property type="evidence" value="ECO:0007669"/>
    <property type="project" value="InterPro"/>
</dbReference>
<comment type="similarity">
    <text evidence="1">Belongs to the ATP-dependent DNA ligase family.</text>
</comment>
<keyword evidence="2 5" id="KW-0436">Ligase</keyword>
<evidence type="ECO:0000313" key="5">
    <source>
        <dbReference type="EMBL" id="EQD51759.1"/>
    </source>
</evidence>
<evidence type="ECO:0000259" key="4">
    <source>
        <dbReference type="Pfam" id="PF04679"/>
    </source>
</evidence>
<reference evidence="5" key="2">
    <citation type="journal article" date="2014" name="ISME J.">
        <title>Microbial stratification in low pH oxic and suboxic macroscopic growths along an acid mine drainage.</title>
        <authorList>
            <person name="Mendez-Garcia C."/>
            <person name="Mesa V."/>
            <person name="Sprenger R.R."/>
            <person name="Richter M."/>
            <person name="Diez M.S."/>
            <person name="Solano J."/>
            <person name="Bargiela R."/>
            <person name="Golyshina O.V."/>
            <person name="Manteca A."/>
            <person name="Ramos J.L."/>
            <person name="Gallego J.R."/>
            <person name="Llorente I."/>
            <person name="Martins Dos Santos V.A."/>
            <person name="Jensen O.N."/>
            <person name="Pelaez A.I."/>
            <person name="Sanchez J."/>
            <person name="Ferrer M."/>
        </authorList>
    </citation>
    <scope>NUCLEOTIDE SEQUENCE</scope>
</reference>
<accession>T1BFD3</accession>
<evidence type="ECO:0000256" key="1">
    <source>
        <dbReference type="ARBA" id="ARBA00007572"/>
    </source>
</evidence>
<dbReference type="GO" id="GO:0006273">
    <property type="term" value="P:lagging strand elongation"/>
    <property type="evidence" value="ECO:0007669"/>
    <property type="project" value="TreeGrafter"/>
</dbReference>
<dbReference type="InterPro" id="IPR012340">
    <property type="entry name" value="NA-bd_OB-fold"/>
</dbReference>
<reference evidence="5" key="1">
    <citation type="submission" date="2013-08" db="EMBL/GenBank/DDBJ databases">
        <authorList>
            <person name="Mendez C."/>
            <person name="Richter M."/>
            <person name="Ferrer M."/>
            <person name="Sanchez J."/>
        </authorList>
    </citation>
    <scope>NUCLEOTIDE SEQUENCE</scope>
</reference>
<dbReference type="EMBL" id="AUZZ01004833">
    <property type="protein sequence ID" value="EQD51759.1"/>
    <property type="molecule type" value="Genomic_DNA"/>
</dbReference>
<dbReference type="Pfam" id="PF04679">
    <property type="entry name" value="DNA_ligase_A_C"/>
    <property type="match status" value="1"/>
</dbReference>
<name>T1BFD3_9ZZZZ</name>
<dbReference type="SUPFAM" id="SSF50249">
    <property type="entry name" value="Nucleic acid-binding proteins"/>
    <property type="match status" value="1"/>
</dbReference>